<gene>
    <name evidence="1" type="ORF">NDU88_001206</name>
</gene>
<comment type="caution">
    <text evidence="1">The sequence shown here is derived from an EMBL/GenBank/DDBJ whole genome shotgun (WGS) entry which is preliminary data.</text>
</comment>
<reference evidence="1" key="1">
    <citation type="journal article" date="2022" name="bioRxiv">
        <title>Sequencing and chromosome-scale assembly of the giantPleurodeles waltlgenome.</title>
        <authorList>
            <person name="Brown T."/>
            <person name="Elewa A."/>
            <person name="Iarovenko S."/>
            <person name="Subramanian E."/>
            <person name="Araus A.J."/>
            <person name="Petzold A."/>
            <person name="Susuki M."/>
            <person name="Suzuki K.-i.T."/>
            <person name="Hayashi T."/>
            <person name="Toyoda A."/>
            <person name="Oliveira C."/>
            <person name="Osipova E."/>
            <person name="Leigh N.D."/>
            <person name="Simon A."/>
            <person name="Yun M.H."/>
        </authorList>
    </citation>
    <scope>NUCLEOTIDE SEQUENCE</scope>
    <source>
        <strain evidence="1">20211129_DDA</strain>
        <tissue evidence="1">Liver</tissue>
    </source>
</reference>
<keyword evidence="2" id="KW-1185">Reference proteome</keyword>
<protein>
    <recommendedName>
        <fullName evidence="3">Reverse transcriptase zinc-binding domain-containing protein</fullName>
    </recommendedName>
</protein>
<accession>A0AAV7USP5</accession>
<feature type="non-terminal residue" evidence="1">
    <location>
        <position position="129"/>
    </location>
</feature>
<evidence type="ECO:0000313" key="2">
    <source>
        <dbReference type="Proteomes" id="UP001066276"/>
    </source>
</evidence>
<dbReference type="EMBL" id="JANPWB010000004">
    <property type="protein sequence ID" value="KAJ1191893.1"/>
    <property type="molecule type" value="Genomic_DNA"/>
</dbReference>
<sequence length="129" mass="15135">LTWLASLHRDKKACAHRQGFQFVTDTILLRKMQPYLSWNLPQGIRHFWLLLHQGLLPLNSLRARWYGSSATCNLCHKGDQDLNHLVFICPALLSFCRKWIRPICLKLSFRTATVLMLAFFNPPNEMFCY</sequence>
<evidence type="ECO:0000313" key="1">
    <source>
        <dbReference type="EMBL" id="KAJ1191893.1"/>
    </source>
</evidence>
<proteinExistence type="predicted"/>
<dbReference type="AlphaFoldDB" id="A0AAV7USP5"/>
<organism evidence="1 2">
    <name type="scientific">Pleurodeles waltl</name>
    <name type="common">Iberian ribbed newt</name>
    <dbReference type="NCBI Taxonomy" id="8319"/>
    <lineage>
        <taxon>Eukaryota</taxon>
        <taxon>Metazoa</taxon>
        <taxon>Chordata</taxon>
        <taxon>Craniata</taxon>
        <taxon>Vertebrata</taxon>
        <taxon>Euteleostomi</taxon>
        <taxon>Amphibia</taxon>
        <taxon>Batrachia</taxon>
        <taxon>Caudata</taxon>
        <taxon>Salamandroidea</taxon>
        <taxon>Salamandridae</taxon>
        <taxon>Pleurodelinae</taxon>
        <taxon>Pleurodeles</taxon>
    </lineage>
</organism>
<dbReference type="Proteomes" id="UP001066276">
    <property type="component" value="Chromosome 2_2"/>
</dbReference>
<evidence type="ECO:0008006" key="3">
    <source>
        <dbReference type="Google" id="ProtNLM"/>
    </source>
</evidence>
<name>A0AAV7USP5_PLEWA</name>
<feature type="non-terminal residue" evidence="1">
    <location>
        <position position="1"/>
    </location>
</feature>